<feature type="compositionally biased region" description="Low complexity" evidence="6">
    <location>
        <begin position="785"/>
        <end position="798"/>
    </location>
</feature>
<dbReference type="InterPro" id="IPR004846">
    <property type="entry name" value="T2SS/T3SS_dom"/>
</dbReference>
<evidence type="ECO:0000256" key="2">
    <source>
        <dbReference type="ARBA" id="ARBA00022729"/>
    </source>
</evidence>
<dbReference type="Pfam" id="PF03958">
    <property type="entry name" value="Secretin_N"/>
    <property type="match status" value="1"/>
</dbReference>
<dbReference type="InterPro" id="IPR005644">
    <property type="entry name" value="NolW-like"/>
</dbReference>
<evidence type="ECO:0000256" key="6">
    <source>
        <dbReference type="SAM" id="MobiDB-lite"/>
    </source>
</evidence>
<evidence type="ECO:0000256" key="3">
    <source>
        <dbReference type="ARBA" id="ARBA00023136"/>
    </source>
</evidence>
<feature type="region of interest" description="Disordered" evidence="6">
    <location>
        <begin position="783"/>
        <end position="807"/>
    </location>
</feature>
<dbReference type="PANTHER" id="PTHR30332:SF17">
    <property type="entry name" value="TYPE IV PILIATION SYSTEM PROTEIN DR_0774-RELATED"/>
    <property type="match status" value="1"/>
</dbReference>
<keyword evidence="5" id="KW-0813">Transport</keyword>
<dbReference type="Gene3D" id="3.30.1370.120">
    <property type="match status" value="1"/>
</dbReference>
<evidence type="ECO:0000313" key="10">
    <source>
        <dbReference type="EMBL" id="MCW6034863.1"/>
    </source>
</evidence>
<keyword evidence="2 7" id="KW-0732">Signal</keyword>
<dbReference type="InterPro" id="IPR038591">
    <property type="entry name" value="NolW-like_sf"/>
</dbReference>
<protein>
    <submittedName>
        <fullName evidence="10">AMIN domain-containing protein</fullName>
    </submittedName>
</protein>
<dbReference type="RefSeq" id="WP_265262518.1">
    <property type="nucleotide sequence ID" value="NZ_JAIHOM010000003.1"/>
</dbReference>
<comment type="caution">
    <text evidence="10">The sequence shown here is derived from an EMBL/GenBank/DDBJ whole genome shotgun (WGS) entry which is preliminary data.</text>
</comment>
<dbReference type="Gene3D" id="3.30.1370.130">
    <property type="match status" value="1"/>
</dbReference>
<evidence type="ECO:0000256" key="1">
    <source>
        <dbReference type="ARBA" id="ARBA00004370"/>
    </source>
</evidence>
<dbReference type="PRINTS" id="PR00811">
    <property type="entry name" value="BCTERIALGSPD"/>
</dbReference>
<sequence length="807" mass="85361">MVSINFRQVGILTGAAAVLMVSQPVGAAQVQITQVQVQSNNNGFQLVLGLADSDTIPQVLTVVQGNSLVAEILASELALPEGGSTFRQNNPVPGIARVEMIQVNSETVRVIVSGENRPPVGQILRQQSGQLVFGFAPGGATASGETPRVAAQRQTDEVRPLPPPQGNAPLPSTIPLQDPPPQLTVPENTVNPQIPQPEGNLPQFDPSLFSQTPRSEVLVPNPAITIEGSPATPAAPAQPIAPAPPFLPRAVAPPVGDIAVANLDSSPEIIDLGTSARVPNIVLQDAPVREVLGLLARSADLNLIFAETGEGGADGGPTISLDLQDEPVQDVFNYVIQAAGLQAARRGRTVFVGTELPQAAKNIVTRTFRLNQVTASSAANFLATQGAEVQLLVELEEDIINPQTQERIGTRQLPPRLERITPEVDNSLGPLLLVGTSVAADSRLNTVTIVGEPRKVQMATNFLKQLDARRRQVAVNVKIIDVNLSNIGRFGTSFSFGINDTGVINQSGIGIINFGTSDRNVPLRTTTGSIEPRSADPNTFIGAEPFQVGRGNIGPTQPSIGLTSETVGQSAVATAGNPSFNMVNAFLLQLQASIQNNNAKILTDPTLIVQEGQTAAVNLTQDVVTNIETDVQAAAGVITSTVTVEVSRGDAGVGLVLAVNVERIDDNGFITMQVSPQVSTIGEVQTINIGGSSNNISLLSRRNLSTGVVRMRDGQTLILSGIIQDQDRVQVQKVPILADIPLIGSLFRRTNRTNQRNEVIVMVTPQVLDDSERFGGTGYTYTPGQESQQMLQQQGFPVPGQPVPPNR</sequence>
<proteinExistence type="inferred from homology"/>
<feature type="region of interest" description="Disordered" evidence="6">
    <location>
        <begin position="139"/>
        <end position="177"/>
    </location>
</feature>
<evidence type="ECO:0000256" key="4">
    <source>
        <dbReference type="RuleBase" id="RU004003"/>
    </source>
</evidence>
<dbReference type="InterPro" id="IPR001775">
    <property type="entry name" value="GspD/PilQ"/>
</dbReference>
<reference evidence="10 11" key="1">
    <citation type="submission" date="2021-08" db="EMBL/GenBank/DDBJ databases">
        <title>Draft genome sequence of Spirulina subsalsa with high tolerance to salinity and hype-accumulation of phycocyanin.</title>
        <authorList>
            <person name="Pei H."/>
            <person name="Jiang L."/>
        </authorList>
    </citation>
    <scope>NUCLEOTIDE SEQUENCE [LARGE SCALE GENOMIC DNA]</scope>
    <source>
        <strain evidence="10 11">FACHB-351</strain>
    </source>
</reference>
<name>A0ABT3L034_9CYAN</name>
<dbReference type="InterPro" id="IPR050810">
    <property type="entry name" value="Bact_Secretion_Sys_Channel"/>
</dbReference>
<dbReference type="Proteomes" id="UP001526426">
    <property type="component" value="Unassembled WGS sequence"/>
</dbReference>
<dbReference type="EMBL" id="JAIHOM010000003">
    <property type="protein sequence ID" value="MCW6034863.1"/>
    <property type="molecule type" value="Genomic_DNA"/>
</dbReference>
<keyword evidence="11" id="KW-1185">Reference proteome</keyword>
<feature type="signal peptide" evidence="7">
    <location>
        <begin position="1"/>
        <end position="27"/>
    </location>
</feature>
<feature type="chain" id="PRO_5046743579" evidence="7">
    <location>
        <begin position="28"/>
        <end position="807"/>
    </location>
</feature>
<dbReference type="PANTHER" id="PTHR30332">
    <property type="entry name" value="PROBABLE GENERAL SECRETION PATHWAY PROTEIN D"/>
    <property type="match status" value="1"/>
</dbReference>
<gene>
    <name evidence="10" type="ORF">K4A83_01045</name>
</gene>
<feature type="domain" description="NolW-like" evidence="9">
    <location>
        <begin position="365"/>
        <end position="472"/>
    </location>
</feature>
<dbReference type="Pfam" id="PF00263">
    <property type="entry name" value="Secretin"/>
    <property type="match status" value="1"/>
</dbReference>
<evidence type="ECO:0000313" key="11">
    <source>
        <dbReference type="Proteomes" id="UP001526426"/>
    </source>
</evidence>
<evidence type="ECO:0000256" key="7">
    <source>
        <dbReference type="SAM" id="SignalP"/>
    </source>
</evidence>
<evidence type="ECO:0000256" key="5">
    <source>
        <dbReference type="RuleBase" id="RU004004"/>
    </source>
</evidence>
<evidence type="ECO:0000259" key="8">
    <source>
        <dbReference type="Pfam" id="PF00263"/>
    </source>
</evidence>
<comment type="subcellular location">
    <subcellularLocation>
        <location evidence="5">Cell outer membrane</location>
    </subcellularLocation>
    <subcellularLocation>
        <location evidence="1">Membrane</location>
    </subcellularLocation>
</comment>
<comment type="similarity">
    <text evidence="4">Belongs to the bacterial secretin family.</text>
</comment>
<keyword evidence="3" id="KW-0472">Membrane</keyword>
<feature type="domain" description="Type II/III secretion system secretin-like" evidence="8">
    <location>
        <begin position="594"/>
        <end position="768"/>
    </location>
</feature>
<evidence type="ECO:0000259" key="9">
    <source>
        <dbReference type="Pfam" id="PF03958"/>
    </source>
</evidence>
<organism evidence="10 11">
    <name type="scientific">Spirulina subsalsa FACHB-351</name>
    <dbReference type="NCBI Taxonomy" id="234711"/>
    <lineage>
        <taxon>Bacteria</taxon>
        <taxon>Bacillati</taxon>
        <taxon>Cyanobacteriota</taxon>
        <taxon>Cyanophyceae</taxon>
        <taxon>Spirulinales</taxon>
        <taxon>Spirulinaceae</taxon>
        <taxon>Spirulina</taxon>
    </lineage>
</organism>
<accession>A0ABT3L034</accession>